<comment type="similarity">
    <text evidence="1">Belongs to the SAPAP family.</text>
</comment>
<dbReference type="RefSeq" id="XP_038057098.1">
    <property type="nucleotide sequence ID" value="XM_038201170.1"/>
</dbReference>
<feature type="region of interest" description="Disordered" evidence="2">
    <location>
        <begin position="533"/>
        <end position="561"/>
    </location>
</feature>
<protein>
    <recommendedName>
        <fullName evidence="5">Disks large-associated protein 5</fullName>
    </recommendedName>
</protein>
<dbReference type="Proteomes" id="UP000887568">
    <property type="component" value="Unplaced"/>
</dbReference>
<dbReference type="GO" id="GO:0023052">
    <property type="term" value="P:signaling"/>
    <property type="evidence" value="ECO:0007669"/>
    <property type="project" value="InterPro"/>
</dbReference>
<feature type="region of interest" description="Disordered" evidence="2">
    <location>
        <begin position="111"/>
        <end position="265"/>
    </location>
</feature>
<evidence type="ECO:0000256" key="2">
    <source>
        <dbReference type="SAM" id="MobiDB-lite"/>
    </source>
</evidence>
<dbReference type="Pfam" id="PF03359">
    <property type="entry name" value="GKAP"/>
    <property type="match status" value="1"/>
</dbReference>
<dbReference type="GO" id="GO:0008017">
    <property type="term" value="F:microtubule binding"/>
    <property type="evidence" value="ECO:0007669"/>
    <property type="project" value="TreeGrafter"/>
</dbReference>
<dbReference type="RefSeq" id="XP_038057099.1">
    <property type="nucleotide sequence ID" value="XM_038201171.1"/>
</dbReference>
<dbReference type="GO" id="GO:0005634">
    <property type="term" value="C:nucleus"/>
    <property type="evidence" value="ECO:0007669"/>
    <property type="project" value="TreeGrafter"/>
</dbReference>
<sequence>MAFASSYKKKGIGLDNNEKRILRVKRRSVDQRMHRDETIMKQRNIGSLTPLRENTDDNIQKNTSHLTTRVRQQKADKTLKKGVPVKAETAETQARRDLLQKWKMEKELKKKLAQDKERSKPKFKVCHVTKEKAPSMSSKTKAPASTKPQIQKEAPLAQRRVTRASTKASTSKPLTTQSKPAAPVPEQTKRVTRQSTRQASRHEDQKENRRVLKPTSRTASVAKTSSKSTVSKPAMPPPPVACEPKLPSPSATQHVTSERGASLPDPKMNQSFAPSHFTFNFQFEPMSPASTKNFLFPETAVRRGRCSTPTSASRRKRASSPLPLEISAIQSPKKPLQQAPPPNGIESSKEDVSYFRNLLKTETSKLNDLCSKWEAVQNDTSLSEDVGGEIRSTIGKAQLLIAQRFKQFSGLVDNCELGLGEKKTHCSDLTGFWEMIYFQVEDVMGMFASLDKLQANNWVREETKTAPIKTKKVIKKAKPATKSQPTKDREAARERLAAIKASMKARQTRAKAAEHTVFEGGFFKVESPVRRPAPHCQAGSPFKTHTSGSYANTPRVQGYTPKNARKSIQGKLCGALSKLVLGEVATPTRKVATPTSKVTTPIVQMATPIRKVTTPIVQMAMPTNKMDTPISKVDTPISKVDTPITKLDTPITKLDTPITKVDTPVSKVDKPVNQTTTPASNAAMAVSNNATPNNKGATPIKLATPCRTDTENDATPSASMENENENPFARYLQPSTPAVVNLNKQAEDFMQTEPQQQLVDLGVRSRPLNSDPAVTTPEPLCLHLDSEGVDTQNTSVFADSLEMECVVPATNTPRTRSRSKSSILLPGLNSPRVHRTPAGVSKAKICSIFTPPPSCAATSQLGDDLICFDSPAPVTSAEAKRQGSENCPNGKTDLPTCNVAKATVRRSIRLRHHSACSPLTADSLTDQKARLYKPNMSMM</sequence>
<dbReference type="InterPro" id="IPR005026">
    <property type="entry name" value="SAPAP"/>
</dbReference>
<name>A0A913ZZN9_PATMI</name>
<dbReference type="PANTHER" id="PTHR12353">
    <property type="entry name" value="DISKS LARGE-ASSOCIATED PROTEIN DAP SAP90/PSD-95-ASSOCIATED PROTEIN"/>
    <property type="match status" value="1"/>
</dbReference>
<feature type="compositionally biased region" description="Basic and acidic residues" evidence="2">
    <location>
        <begin position="111"/>
        <end position="120"/>
    </location>
</feature>
<dbReference type="GO" id="GO:0005737">
    <property type="term" value="C:cytoplasm"/>
    <property type="evidence" value="ECO:0007669"/>
    <property type="project" value="TreeGrafter"/>
</dbReference>
<evidence type="ECO:0008006" key="5">
    <source>
        <dbReference type="Google" id="ProtNLM"/>
    </source>
</evidence>
<dbReference type="OMA" id="EIRCTIG"/>
<dbReference type="PANTHER" id="PTHR12353:SF1">
    <property type="entry name" value="DISKS LARGE-ASSOCIATED PROTEIN 5"/>
    <property type="match status" value="1"/>
</dbReference>
<feature type="compositionally biased region" description="Basic and acidic residues" evidence="2">
    <location>
        <begin position="200"/>
        <end position="210"/>
    </location>
</feature>
<accession>A0A913ZZN9</accession>
<evidence type="ECO:0000256" key="1">
    <source>
        <dbReference type="ARBA" id="ARBA00008839"/>
    </source>
</evidence>
<feature type="region of interest" description="Disordered" evidence="2">
    <location>
        <begin position="686"/>
        <end position="722"/>
    </location>
</feature>
<dbReference type="AlphaFoldDB" id="A0A913ZZN9"/>
<keyword evidence="4" id="KW-1185">Reference proteome</keyword>
<dbReference type="EnsemblMetazoa" id="XM_038201170.1">
    <property type="protein sequence ID" value="XP_038057098.1"/>
    <property type="gene ID" value="LOC119728781"/>
</dbReference>
<dbReference type="GO" id="GO:0007346">
    <property type="term" value="P:regulation of mitotic cell cycle"/>
    <property type="evidence" value="ECO:0007669"/>
    <property type="project" value="TreeGrafter"/>
</dbReference>
<dbReference type="GO" id="GO:0031616">
    <property type="term" value="C:spindle pole centrosome"/>
    <property type="evidence" value="ECO:0007669"/>
    <property type="project" value="TreeGrafter"/>
</dbReference>
<feature type="compositionally biased region" description="Polar residues" evidence="2">
    <location>
        <begin position="543"/>
        <end position="555"/>
    </location>
</feature>
<dbReference type="GO" id="GO:0007059">
    <property type="term" value="P:chromosome segregation"/>
    <property type="evidence" value="ECO:0007669"/>
    <property type="project" value="TreeGrafter"/>
</dbReference>
<dbReference type="GeneID" id="119728781"/>
<dbReference type="OrthoDB" id="10023951at2759"/>
<dbReference type="GO" id="GO:0051382">
    <property type="term" value="P:kinetochore assembly"/>
    <property type="evidence" value="ECO:0007669"/>
    <property type="project" value="TreeGrafter"/>
</dbReference>
<reference evidence="3" key="1">
    <citation type="submission" date="2022-11" db="UniProtKB">
        <authorList>
            <consortium name="EnsemblMetazoa"/>
        </authorList>
    </citation>
    <scope>IDENTIFICATION</scope>
</reference>
<evidence type="ECO:0000313" key="4">
    <source>
        <dbReference type="Proteomes" id="UP000887568"/>
    </source>
</evidence>
<dbReference type="GO" id="GO:0051642">
    <property type="term" value="P:centrosome localization"/>
    <property type="evidence" value="ECO:0007669"/>
    <property type="project" value="TreeGrafter"/>
</dbReference>
<feature type="compositionally biased region" description="Low complexity" evidence="2">
    <location>
        <begin position="215"/>
        <end position="233"/>
    </location>
</feature>
<proteinExistence type="inferred from homology"/>
<dbReference type="GO" id="GO:0007052">
    <property type="term" value="P:mitotic spindle organization"/>
    <property type="evidence" value="ECO:0007669"/>
    <property type="project" value="TreeGrafter"/>
</dbReference>
<feature type="compositionally biased region" description="Polar residues" evidence="2">
    <location>
        <begin position="163"/>
        <end position="179"/>
    </location>
</feature>
<evidence type="ECO:0000313" key="3">
    <source>
        <dbReference type="EnsemblMetazoa" id="XP_038057098.1"/>
    </source>
</evidence>
<feature type="region of interest" description="Disordered" evidence="2">
    <location>
        <begin position="811"/>
        <end position="830"/>
    </location>
</feature>
<feature type="region of interest" description="Disordered" evidence="2">
    <location>
        <begin position="302"/>
        <end position="348"/>
    </location>
</feature>
<organism evidence="3 4">
    <name type="scientific">Patiria miniata</name>
    <name type="common">Bat star</name>
    <name type="synonym">Asterina miniata</name>
    <dbReference type="NCBI Taxonomy" id="46514"/>
    <lineage>
        <taxon>Eukaryota</taxon>
        <taxon>Metazoa</taxon>
        <taxon>Echinodermata</taxon>
        <taxon>Eleutherozoa</taxon>
        <taxon>Asterozoa</taxon>
        <taxon>Asteroidea</taxon>
        <taxon>Valvatacea</taxon>
        <taxon>Valvatida</taxon>
        <taxon>Asterinidae</taxon>
        <taxon>Patiria</taxon>
    </lineage>
</organism>
<dbReference type="EnsemblMetazoa" id="XM_038201171.1">
    <property type="protein sequence ID" value="XP_038057099.1"/>
    <property type="gene ID" value="LOC119728781"/>
</dbReference>